<keyword evidence="7" id="KW-0067">ATP-binding</keyword>
<dbReference type="PANTHER" id="PTHR24421">
    <property type="entry name" value="NITRATE/NITRITE SENSOR PROTEIN NARX-RELATED"/>
    <property type="match status" value="1"/>
</dbReference>
<evidence type="ECO:0000256" key="9">
    <source>
        <dbReference type="SAM" id="Coils"/>
    </source>
</evidence>
<dbReference type="Gene3D" id="3.30.565.10">
    <property type="entry name" value="Histidine kinase-like ATPase, C-terminal domain"/>
    <property type="match status" value="1"/>
</dbReference>
<evidence type="ECO:0000313" key="13">
    <source>
        <dbReference type="EMBL" id="MBA2133572.1"/>
    </source>
</evidence>
<organism evidence="13 14">
    <name type="scientific">Capillibacterium thermochitinicola</name>
    <dbReference type="NCBI Taxonomy" id="2699427"/>
    <lineage>
        <taxon>Bacteria</taxon>
        <taxon>Bacillati</taxon>
        <taxon>Bacillota</taxon>
        <taxon>Capillibacterium</taxon>
    </lineage>
</organism>
<dbReference type="Pfam" id="PF07730">
    <property type="entry name" value="HisKA_3"/>
    <property type="match status" value="1"/>
</dbReference>
<dbReference type="Pfam" id="PF13185">
    <property type="entry name" value="GAF_2"/>
    <property type="match status" value="1"/>
</dbReference>
<dbReference type="EC" id="2.7.13.3" evidence="2"/>
<gene>
    <name evidence="13" type="ORF">G5B42_08480</name>
</gene>
<feature type="domain" description="PAC" evidence="12">
    <location>
        <begin position="92"/>
        <end position="144"/>
    </location>
</feature>
<dbReference type="GO" id="GO:0000155">
    <property type="term" value="F:phosphorelay sensor kinase activity"/>
    <property type="evidence" value="ECO:0007669"/>
    <property type="project" value="InterPro"/>
</dbReference>
<dbReference type="InterPro" id="IPR011712">
    <property type="entry name" value="Sig_transdc_His_kin_sub3_dim/P"/>
</dbReference>
<dbReference type="SMART" id="SM00065">
    <property type="entry name" value="GAF"/>
    <property type="match status" value="1"/>
</dbReference>
<keyword evidence="14" id="KW-1185">Reference proteome</keyword>
<evidence type="ECO:0000256" key="3">
    <source>
        <dbReference type="ARBA" id="ARBA00022553"/>
    </source>
</evidence>
<proteinExistence type="predicted"/>
<feature type="domain" description="PAS" evidence="11">
    <location>
        <begin position="19"/>
        <end position="90"/>
    </location>
</feature>
<accession>A0A8J6HXZ4</accession>
<evidence type="ECO:0000259" key="10">
    <source>
        <dbReference type="PROSITE" id="PS50109"/>
    </source>
</evidence>
<dbReference type="Proteomes" id="UP000657177">
    <property type="component" value="Unassembled WGS sequence"/>
</dbReference>
<dbReference type="EMBL" id="JAAKDE010000016">
    <property type="protein sequence ID" value="MBA2133572.1"/>
    <property type="molecule type" value="Genomic_DNA"/>
</dbReference>
<feature type="coiled-coil region" evidence="9">
    <location>
        <begin position="302"/>
        <end position="329"/>
    </location>
</feature>
<evidence type="ECO:0000256" key="4">
    <source>
        <dbReference type="ARBA" id="ARBA00022679"/>
    </source>
</evidence>
<dbReference type="InterPro" id="IPR003018">
    <property type="entry name" value="GAF"/>
</dbReference>
<feature type="domain" description="Histidine kinase" evidence="10">
    <location>
        <begin position="337"/>
        <end position="531"/>
    </location>
</feature>
<protein>
    <recommendedName>
        <fullName evidence="2">histidine kinase</fullName>
        <ecNumber evidence="2">2.7.13.3</ecNumber>
    </recommendedName>
</protein>
<dbReference type="InterPro" id="IPR001610">
    <property type="entry name" value="PAC"/>
</dbReference>
<reference evidence="13" key="1">
    <citation type="submission" date="2020-06" db="EMBL/GenBank/DDBJ databases">
        <title>Novel chitinolytic bacterium.</title>
        <authorList>
            <person name="Ungkulpasvich U."/>
            <person name="Kosugi A."/>
            <person name="Uke A."/>
        </authorList>
    </citation>
    <scope>NUCLEOTIDE SEQUENCE</scope>
    <source>
        <strain evidence="13">UUS1-1</strain>
    </source>
</reference>
<evidence type="ECO:0000256" key="7">
    <source>
        <dbReference type="ARBA" id="ARBA00022840"/>
    </source>
</evidence>
<evidence type="ECO:0000256" key="8">
    <source>
        <dbReference type="ARBA" id="ARBA00023012"/>
    </source>
</evidence>
<dbReference type="InterPro" id="IPR036890">
    <property type="entry name" value="HATPase_C_sf"/>
</dbReference>
<dbReference type="InterPro" id="IPR029016">
    <property type="entry name" value="GAF-like_dom_sf"/>
</dbReference>
<dbReference type="InterPro" id="IPR035965">
    <property type="entry name" value="PAS-like_dom_sf"/>
</dbReference>
<dbReference type="AlphaFoldDB" id="A0A8J6HXZ4"/>
<dbReference type="InterPro" id="IPR050482">
    <property type="entry name" value="Sensor_HK_TwoCompSys"/>
</dbReference>
<dbReference type="InterPro" id="IPR003594">
    <property type="entry name" value="HATPase_dom"/>
</dbReference>
<evidence type="ECO:0000256" key="5">
    <source>
        <dbReference type="ARBA" id="ARBA00022741"/>
    </source>
</evidence>
<evidence type="ECO:0000256" key="6">
    <source>
        <dbReference type="ARBA" id="ARBA00022777"/>
    </source>
</evidence>
<dbReference type="Gene3D" id="1.20.5.1930">
    <property type="match status" value="1"/>
</dbReference>
<comment type="catalytic activity">
    <reaction evidence="1">
        <text>ATP + protein L-histidine = ADP + protein N-phospho-L-histidine.</text>
        <dbReference type="EC" id="2.7.13.3"/>
    </reaction>
</comment>
<dbReference type="Gene3D" id="3.30.450.20">
    <property type="entry name" value="PAS domain"/>
    <property type="match status" value="1"/>
</dbReference>
<dbReference type="PROSITE" id="PS50113">
    <property type="entry name" value="PAC"/>
    <property type="match status" value="1"/>
</dbReference>
<dbReference type="InterPro" id="IPR000014">
    <property type="entry name" value="PAS"/>
</dbReference>
<keyword evidence="8" id="KW-0902">Two-component regulatory system</keyword>
<dbReference type="SMART" id="SM00387">
    <property type="entry name" value="HATPase_c"/>
    <property type="match status" value="1"/>
</dbReference>
<evidence type="ECO:0000259" key="11">
    <source>
        <dbReference type="PROSITE" id="PS50112"/>
    </source>
</evidence>
<keyword evidence="3" id="KW-0597">Phosphoprotein</keyword>
<evidence type="ECO:0000313" key="14">
    <source>
        <dbReference type="Proteomes" id="UP000657177"/>
    </source>
</evidence>
<dbReference type="SUPFAM" id="SSF55785">
    <property type="entry name" value="PYP-like sensor domain (PAS domain)"/>
    <property type="match status" value="1"/>
</dbReference>
<dbReference type="GO" id="GO:0046983">
    <property type="term" value="F:protein dimerization activity"/>
    <property type="evidence" value="ECO:0007669"/>
    <property type="project" value="InterPro"/>
</dbReference>
<dbReference type="SUPFAM" id="SSF55874">
    <property type="entry name" value="ATPase domain of HSP90 chaperone/DNA topoisomerase II/histidine kinase"/>
    <property type="match status" value="1"/>
</dbReference>
<dbReference type="Gene3D" id="3.30.450.40">
    <property type="match status" value="1"/>
</dbReference>
<keyword evidence="4" id="KW-0808">Transferase</keyword>
<dbReference type="Pfam" id="PF13426">
    <property type="entry name" value="PAS_9"/>
    <property type="match status" value="1"/>
</dbReference>
<comment type="caution">
    <text evidence="13">The sequence shown here is derived from an EMBL/GenBank/DDBJ whole genome shotgun (WGS) entry which is preliminary data.</text>
</comment>
<dbReference type="GO" id="GO:0016020">
    <property type="term" value="C:membrane"/>
    <property type="evidence" value="ECO:0007669"/>
    <property type="project" value="InterPro"/>
</dbReference>
<dbReference type="GO" id="GO:0005524">
    <property type="term" value="F:ATP binding"/>
    <property type="evidence" value="ECO:0007669"/>
    <property type="project" value="UniProtKB-KW"/>
</dbReference>
<dbReference type="CDD" id="cd16917">
    <property type="entry name" value="HATPase_UhpB-NarQ-NarX-like"/>
    <property type="match status" value="1"/>
</dbReference>
<name>A0A8J6HXZ4_9FIRM</name>
<dbReference type="PROSITE" id="PS50109">
    <property type="entry name" value="HIS_KIN"/>
    <property type="match status" value="1"/>
</dbReference>
<dbReference type="SMART" id="SM00086">
    <property type="entry name" value="PAC"/>
    <property type="match status" value="1"/>
</dbReference>
<dbReference type="CDD" id="cd00130">
    <property type="entry name" value="PAS"/>
    <property type="match status" value="1"/>
</dbReference>
<keyword evidence="6" id="KW-0418">Kinase</keyword>
<dbReference type="PROSITE" id="PS50112">
    <property type="entry name" value="PAS"/>
    <property type="match status" value="1"/>
</dbReference>
<dbReference type="PANTHER" id="PTHR24421:SF10">
    <property type="entry name" value="NITRATE_NITRITE SENSOR PROTEIN NARQ"/>
    <property type="match status" value="1"/>
</dbReference>
<dbReference type="InterPro" id="IPR005467">
    <property type="entry name" value="His_kinase_dom"/>
</dbReference>
<dbReference type="SUPFAM" id="SSF55781">
    <property type="entry name" value="GAF domain-like"/>
    <property type="match status" value="1"/>
</dbReference>
<evidence type="ECO:0000256" key="2">
    <source>
        <dbReference type="ARBA" id="ARBA00012438"/>
    </source>
</evidence>
<keyword evidence="5" id="KW-0547">Nucleotide-binding</keyword>
<sequence length="533" mass="59861">MEHLPTATSRVKRNKPSIKERLQELFFNQARVGLVIGTAEGDLLEFMNPYFAAMHGYTVQELTGRPFADVLAPEYRAQLPAITEYIYQTGYYSYESKHIRKDGSIFPVLVTAYIVYDEENKAKYRVVNVVDLTELKRKEHKIQRLYNQASTLARTALTINAALDLDEVLETICFEVSTSLKASCVTIRLLDAKRQNYRLYYSYGKDPQFFTPSIPAALFERYFGGAEQVTVIEDMAAIEDPAFQKVFGHLNLKSLIGIKLYNGKEVSGAILLFRFGEEWPVTEEERMLMQGLAAQASLAIRNAQLYMEIKNNKQKLHQLHQQVVQTLEEERRRISWELHDELGQALTAIKIKLELVADTIYRNCLCRAELGKIITLVDDVVTMTRHIAYDLRPAALEAVGLIPALRNYCRTYTQRVGIPVIFTSSRDELPAISEAASITLYRVLQEGLTNAAKHSQATQIEVLLQTDAEFVSLIVQDNGSGPGPSELPPETGGGIGLLGMGERLSALGGTLKTKFLPGQGFTLTAQVPWEGRR</sequence>
<dbReference type="NCBIfam" id="TIGR00229">
    <property type="entry name" value="sensory_box"/>
    <property type="match status" value="1"/>
</dbReference>
<evidence type="ECO:0000256" key="1">
    <source>
        <dbReference type="ARBA" id="ARBA00000085"/>
    </source>
</evidence>
<dbReference type="InterPro" id="IPR000700">
    <property type="entry name" value="PAS-assoc_C"/>
</dbReference>
<evidence type="ECO:0000259" key="12">
    <source>
        <dbReference type="PROSITE" id="PS50113"/>
    </source>
</evidence>
<dbReference type="Pfam" id="PF02518">
    <property type="entry name" value="HATPase_c"/>
    <property type="match status" value="1"/>
</dbReference>
<keyword evidence="9" id="KW-0175">Coiled coil</keyword>